<feature type="transmembrane region" description="Helical" evidence="1">
    <location>
        <begin position="120"/>
        <end position="140"/>
    </location>
</feature>
<dbReference type="Pfam" id="PF09991">
    <property type="entry name" value="DUF2232"/>
    <property type="match status" value="1"/>
</dbReference>
<feature type="transmembrane region" description="Helical" evidence="1">
    <location>
        <begin position="7"/>
        <end position="25"/>
    </location>
</feature>
<evidence type="ECO:0000313" key="2">
    <source>
        <dbReference type="EMBL" id="XBY46656.1"/>
    </source>
</evidence>
<keyword evidence="1" id="KW-1133">Transmembrane helix</keyword>
<dbReference type="RefSeq" id="WP_407051748.1">
    <property type="nucleotide sequence ID" value="NZ_CP158568.1"/>
</dbReference>
<dbReference type="InterPro" id="IPR018710">
    <property type="entry name" value="DUF2232"/>
</dbReference>
<dbReference type="EMBL" id="CP158568">
    <property type="protein sequence ID" value="XBY46656.1"/>
    <property type="molecule type" value="Genomic_DNA"/>
</dbReference>
<feature type="transmembrane region" description="Helical" evidence="1">
    <location>
        <begin position="247"/>
        <end position="268"/>
    </location>
</feature>
<dbReference type="KEGG" id="mflg:ABS361_10820"/>
<dbReference type="AlphaFoldDB" id="A0AAU7XF30"/>
<organism evidence="2">
    <name type="scientific">Methyloraptor flagellatus</name>
    <dbReference type="NCBI Taxonomy" id="3162530"/>
    <lineage>
        <taxon>Bacteria</taxon>
        <taxon>Pseudomonadati</taxon>
        <taxon>Pseudomonadota</taxon>
        <taxon>Alphaproteobacteria</taxon>
        <taxon>Hyphomicrobiales</taxon>
        <taxon>Ancalomicrobiaceae</taxon>
        <taxon>Methyloraptor</taxon>
    </lineage>
</organism>
<evidence type="ECO:0000256" key="1">
    <source>
        <dbReference type="SAM" id="Phobius"/>
    </source>
</evidence>
<reference evidence="2" key="1">
    <citation type="submission" date="2024-06" db="EMBL/GenBank/DDBJ databases">
        <title>Methylostella associata gen. nov., sp. nov., a novel Ancalomicrobiaceae-affiliated facultatively methylotrophic bacteria that feed on methanotrophs of the genus Methylococcus.</title>
        <authorList>
            <person name="Saltykova V."/>
            <person name="Danilova O.V."/>
            <person name="Oshkin I.Y."/>
            <person name="Belova S.E."/>
            <person name="Pimenov N.V."/>
            <person name="Dedysh S.N."/>
        </authorList>
    </citation>
    <scope>NUCLEOTIDE SEQUENCE</scope>
    <source>
        <strain evidence="2">S20</strain>
    </source>
</reference>
<keyword evidence="1" id="KW-0812">Transmembrane</keyword>
<feature type="transmembrane region" description="Helical" evidence="1">
    <location>
        <begin position="82"/>
        <end position="99"/>
    </location>
</feature>
<accession>A0AAU7XF30</accession>
<feature type="transmembrane region" description="Helical" evidence="1">
    <location>
        <begin position="181"/>
        <end position="203"/>
    </location>
</feature>
<sequence>MTADRSSIFVGLGAGLASAALVVSLAGGTTLAVPLSMLSALPIAIAALGWGRIAGLIAGGISALVLGVLLGPFAALNHLVTGTVPTLVAVHMIGLSRAVPAEARPFGGPALEWYPLGRMLLALSLATAFGVIVVGVASGYDTETVGKAMSEAFFEMVERGDRPLDPRIKAELEPVVRAVSVFLPAFLAISRVLVTVVNLWIAAHVVRKSDRLERPWEDLAAIELPRGSGIGFAAAFVLAFAPSPLGLLALPFAGALFAAHFIVGLAVLHAATRGSGLRILVLAAVYGLIFLFTFPALLVAVVGLLEPFLGFRRRGRAGTAG</sequence>
<gene>
    <name evidence="2" type="ORF">ABS361_10820</name>
</gene>
<keyword evidence="1" id="KW-0472">Membrane</keyword>
<protein>
    <submittedName>
        <fullName evidence="2">DUF2232 domain-containing protein</fullName>
    </submittedName>
</protein>
<name>A0AAU7XF30_9HYPH</name>
<proteinExistence type="predicted"/>
<feature type="transmembrane region" description="Helical" evidence="1">
    <location>
        <begin position="280"/>
        <end position="305"/>
    </location>
</feature>